<dbReference type="OrthoDB" id="9803578at2"/>
<dbReference type="AlphaFoldDB" id="A0A0K1EH25"/>
<sequence length="1010" mass="107966">MASLPSRSLGRAARAMTATALVVGLTAPACSSLFPSDPPVVDDPEGPKLAPGEICVTPASSAIRLRFEPPLVALTPCGDPSGAPCERTVNVVMDPDVCVATPVQFQTSDGDVAAAPAAGAFNLHQAVVPLVIRAGAIGESTITAVVPRGDGTDATADLTVAVLGGERAACTGDAATPLLAAGDTLRGQGGLAGATIHLPQGADRPNSGSFIWSVAPFPAKLACVGDLDVPGHLPLGPAVAFSPDDTALQREIPLSVPLNPALLPAKARLRHIRLAYSSPQFPTPRPVPVADPRIERVDGQWALTFKAPRLGTYQAIVRADGGLTTRKRRLTHRAVMGISMGGGGSAMVGLRNHHLFDVVAPLGGPVDWTWLLHHIEQNHLGGFRSIAPGTVLEDIQLTADACSTSTDCAPGETCIGPQGVSPGHCALMPTPKDPYEHPSTFNRWWYEYPREGNGGSFNRTSYVQIFRDLALMFGNPNGDNFADGADNLPAGVPPDHPSVVGDSGQCGVWVDPLDDHPNKPQQEQLKQRCPAERCAHTLTLQGYYDDEYNPDGTFPVITVCDGSPQNQSLTPFANTWTPDGNGFPLELALAVDYNGNGVRDELEPLIRAGREPFEDTGVDGLPSHLEPGYIPGVNEDPAGDDYNAQYNPTGTEGDHRYQLGEPYQDVGLDGVAGTPQQPPGGWKTPGDGYDVGEGDGRFTVSRGLQRVWDVDPHSIVRRWSKDIPGGDLDDVALSRIDLWTDGGTRDLFNFMVDAQHLTGAFAARGRDVTYLTDFGAAPGLNGSTPEQYMGGHTIWEDLQGVVLQRYGKADPTSADIENGSGQHVGTASEILARLQAALYFAGSRWPEPELRRLVEKSTDKPAENLERCEINGTCIFDFTSTFGRMGPVAVNLPPGYGHADLQTRRYPVIYLMHGYGQEPQDLAAAGLILQALMNDGQASTRSRLPKAIVVYVDGRCRENAAGKAECLQGTFYGDSVREQGPQMEQWMLELMDHVDQRFRTLGETEVNWAE</sequence>
<reference evidence="1 2" key="1">
    <citation type="submission" date="2015-07" db="EMBL/GenBank/DDBJ databases">
        <title>Genome analysis of myxobacterium Chondromyces crocatus Cm c5 reveals a high potential for natural compound synthesis and the genetic basis for the loss of fruiting body formation.</title>
        <authorList>
            <person name="Zaburannyi N."/>
            <person name="Bunk B."/>
            <person name="Maier J."/>
            <person name="Overmann J."/>
            <person name="Mueller R."/>
        </authorList>
    </citation>
    <scope>NUCLEOTIDE SEQUENCE [LARGE SCALE GENOMIC DNA]</scope>
    <source>
        <strain evidence="1 2">Cm c5</strain>
    </source>
</reference>
<proteinExistence type="predicted"/>
<dbReference type="InterPro" id="IPR050583">
    <property type="entry name" value="Mycobacterial_A85_antigen"/>
</dbReference>
<evidence type="ECO:0000313" key="2">
    <source>
        <dbReference type="Proteomes" id="UP000067626"/>
    </source>
</evidence>
<dbReference type="Gene3D" id="3.40.50.1820">
    <property type="entry name" value="alpha/beta hydrolase"/>
    <property type="match status" value="2"/>
</dbReference>
<keyword evidence="2" id="KW-1185">Reference proteome</keyword>
<accession>A0A0K1EH25</accession>
<dbReference type="InterPro" id="IPR029058">
    <property type="entry name" value="AB_hydrolase_fold"/>
</dbReference>
<dbReference type="STRING" id="52.CMC5_043130"/>
<dbReference type="GO" id="GO:0016747">
    <property type="term" value="F:acyltransferase activity, transferring groups other than amino-acyl groups"/>
    <property type="evidence" value="ECO:0007669"/>
    <property type="project" value="TreeGrafter"/>
</dbReference>
<evidence type="ECO:0000313" key="1">
    <source>
        <dbReference type="EMBL" id="AKT40160.1"/>
    </source>
</evidence>
<dbReference type="PANTHER" id="PTHR48098:SF1">
    <property type="entry name" value="DIACYLGLYCEROL ACYLTRANSFERASE_MYCOLYLTRANSFERASE AG85A"/>
    <property type="match status" value="1"/>
</dbReference>
<name>A0A0K1EH25_CHOCO</name>
<gene>
    <name evidence="1" type="ORF">CMC5_043130</name>
</gene>
<dbReference type="EMBL" id="CP012159">
    <property type="protein sequence ID" value="AKT40160.1"/>
    <property type="molecule type" value="Genomic_DNA"/>
</dbReference>
<protein>
    <submittedName>
        <fullName evidence="1">Uncharacterized protein</fullName>
    </submittedName>
</protein>
<dbReference type="KEGG" id="ccro:CMC5_043130"/>
<dbReference type="SUPFAM" id="SSF53474">
    <property type="entry name" value="alpha/beta-Hydrolases"/>
    <property type="match status" value="2"/>
</dbReference>
<organism evidence="1 2">
    <name type="scientific">Chondromyces crocatus</name>
    <dbReference type="NCBI Taxonomy" id="52"/>
    <lineage>
        <taxon>Bacteria</taxon>
        <taxon>Pseudomonadati</taxon>
        <taxon>Myxococcota</taxon>
        <taxon>Polyangia</taxon>
        <taxon>Polyangiales</taxon>
        <taxon>Polyangiaceae</taxon>
        <taxon>Chondromyces</taxon>
    </lineage>
</organism>
<dbReference type="RefSeq" id="WP_050432134.1">
    <property type="nucleotide sequence ID" value="NZ_CP012159.1"/>
</dbReference>
<dbReference type="PANTHER" id="PTHR48098">
    <property type="entry name" value="ENTEROCHELIN ESTERASE-RELATED"/>
    <property type="match status" value="1"/>
</dbReference>
<dbReference type="Proteomes" id="UP000067626">
    <property type="component" value="Chromosome"/>
</dbReference>